<proteinExistence type="predicted"/>
<sequence>MKQRDGECIFMGNSTTTGVLGKGKIFLKLTSAITLALMDVLYVPSLRRNLISGSLLNKIGLNIVQEVDKVKITRNGDFVGKGYMLDGLFLLNTIPTVSNKIASSSAY</sequence>
<accession>A0AAE1W373</accession>
<name>A0AAE1W373_9LAMI</name>
<dbReference type="PANTHER" id="PTHR47592:SF30">
    <property type="entry name" value="CCHC-TYPE DOMAIN-CONTAINING PROTEIN"/>
    <property type="match status" value="1"/>
</dbReference>
<dbReference type="PANTHER" id="PTHR47592">
    <property type="entry name" value="PBF68 PROTEIN"/>
    <property type="match status" value="1"/>
</dbReference>
<organism evidence="2 3">
    <name type="scientific">Sesamum angolense</name>
    <dbReference type="NCBI Taxonomy" id="2727404"/>
    <lineage>
        <taxon>Eukaryota</taxon>
        <taxon>Viridiplantae</taxon>
        <taxon>Streptophyta</taxon>
        <taxon>Embryophyta</taxon>
        <taxon>Tracheophyta</taxon>
        <taxon>Spermatophyta</taxon>
        <taxon>Magnoliopsida</taxon>
        <taxon>eudicotyledons</taxon>
        <taxon>Gunneridae</taxon>
        <taxon>Pentapetalae</taxon>
        <taxon>asterids</taxon>
        <taxon>lamiids</taxon>
        <taxon>Lamiales</taxon>
        <taxon>Pedaliaceae</taxon>
        <taxon>Sesamum</taxon>
    </lineage>
</organism>
<reference evidence="2" key="2">
    <citation type="journal article" date="2024" name="Plant">
        <title>Genomic evolution and insights into agronomic trait innovations of Sesamum species.</title>
        <authorList>
            <person name="Miao H."/>
            <person name="Wang L."/>
            <person name="Qu L."/>
            <person name="Liu H."/>
            <person name="Sun Y."/>
            <person name="Le M."/>
            <person name="Wang Q."/>
            <person name="Wei S."/>
            <person name="Zheng Y."/>
            <person name="Lin W."/>
            <person name="Duan Y."/>
            <person name="Cao H."/>
            <person name="Xiong S."/>
            <person name="Wang X."/>
            <person name="Wei L."/>
            <person name="Li C."/>
            <person name="Ma Q."/>
            <person name="Ju M."/>
            <person name="Zhao R."/>
            <person name="Li G."/>
            <person name="Mu C."/>
            <person name="Tian Q."/>
            <person name="Mei H."/>
            <person name="Zhang T."/>
            <person name="Gao T."/>
            <person name="Zhang H."/>
        </authorList>
    </citation>
    <scope>NUCLEOTIDE SEQUENCE</scope>
    <source>
        <strain evidence="2">K16</strain>
    </source>
</reference>
<dbReference type="InterPro" id="IPR054722">
    <property type="entry name" value="PolX-like_BBD"/>
</dbReference>
<protein>
    <recommendedName>
        <fullName evidence="1">Retrovirus-related Pol polyprotein from transposon TNT 1-94-like beta-barrel domain-containing protein</fullName>
    </recommendedName>
</protein>
<dbReference type="Proteomes" id="UP001289374">
    <property type="component" value="Unassembled WGS sequence"/>
</dbReference>
<keyword evidence="3" id="KW-1185">Reference proteome</keyword>
<gene>
    <name evidence="2" type="ORF">Sango_2710700</name>
</gene>
<evidence type="ECO:0000313" key="3">
    <source>
        <dbReference type="Proteomes" id="UP001289374"/>
    </source>
</evidence>
<evidence type="ECO:0000259" key="1">
    <source>
        <dbReference type="Pfam" id="PF22936"/>
    </source>
</evidence>
<reference evidence="2" key="1">
    <citation type="submission" date="2020-06" db="EMBL/GenBank/DDBJ databases">
        <authorList>
            <person name="Li T."/>
            <person name="Hu X."/>
            <person name="Zhang T."/>
            <person name="Song X."/>
            <person name="Zhang H."/>
            <person name="Dai N."/>
            <person name="Sheng W."/>
            <person name="Hou X."/>
            <person name="Wei L."/>
        </authorList>
    </citation>
    <scope>NUCLEOTIDE SEQUENCE</scope>
    <source>
        <strain evidence="2">K16</strain>
        <tissue evidence="2">Leaf</tissue>
    </source>
</reference>
<dbReference type="EMBL" id="JACGWL010000016">
    <property type="protein sequence ID" value="KAK4385867.1"/>
    <property type="molecule type" value="Genomic_DNA"/>
</dbReference>
<dbReference type="AlphaFoldDB" id="A0AAE1W373"/>
<evidence type="ECO:0000313" key="2">
    <source>
        <dbReference type="EMBL" id="KAK4385867.1"/>
    </source>
</evidence>
<comment type="caution">
    <text evidence="2">The sequence shown here is derived from an EMBL/GenBank/DDBJ whole genome shotgun (WGS) entry which is preliminary data.</text>
</comment>
<feature type="domain" description="Retrovirus-related Pol polyprotein from transposon TNT 1-94-like beta-barrel" evidence="1">
    <location>
        <begin position="5"/>
        <end position="60"/>
    </location>
</feature>
<dbReference type="Pfam" id="PF22936">
    <property type="entry name" value="Pol_BBD"/>
    <property type="match status" value="1"/>
</dbReference>